<dbReference type="InterPro" id="IPR046450">
    <property type="entry name" value="PA_dom_sf"/>
</dbReference>
<dbReference type="GO" id="GO:0004177">
    <property type="term" value="F:aminopeptidase activity"/>
    <property type="evidence" value="ECO:0007669"/>
    <property type="project" value="UniProtKB-KW"/>
</dbReference>
<dbReference type="EMBL" id="CP022521">
    <property type="protein sequence ID" value="ASO21389.1"/>
    <property type="molecule type" value="Genomic_DNA"/>
</dbReference>
<keyword evidence="1" id="KW-0378">Hydrolase</keyword>
<reference evidence="1 2" key="1">
    <citation type="submission" date="2017-07" db="EMBL/GenBank/DDBJ databases">
        <title>Complete genome sequence of Actinoalloteichus hoggarensis DSM 45943, type strain of Actinoalloteichus hoggarensis.</title>
        <authorList>
            <person name="Ruckert C."/>
            <person name="Nouioui I."/>
            <person name="Willmese J."/>
            <person name="van Wezel G."/>
            <person name="Klenk H.-P."/>
            <person name="Kalinowski J."/>
            <person name="Zotchev S.B."/>
        </authorList>
    </citation>
    <scope>NUCLEOTIDE SEQUENCE [LARGE SCALE GENOMIC DNA]</scope>
    <source>
        <strain evidence="1 2">DSM 45943</strain>
    </source>
</reference>
<dbReference type="SUPFAM" id="SSF52025">
    <property type="entry name" value="PA domain"/>
    <property type="match status" value="1"/>
</dbReference>
<dbReference type="KEGG" id="ahg:AHOG_18820"/>
<protein>
    <submittedName>
        <fullName evidence="1">Aminopeptidase YwaD</fullName>
        <ecNumber evidence="1">3.4.11.6</ecNumber>
    </submittedName>
</protein>
<dbReference type="RefSeq" id="WP_093942549.1">
    <property type="nucleotide sequence ID" value="NZ_CP022521.1"/>
</dbReference>
<dbReference type="PANTHER" id="PTHR12147">
    <property type="entry name" value="METALLOPEPTIDASE M28 FAMILY MEMBER"/>
    <property type="match status" value="1"/>
</dbReference>
<organism evidence="1 2">
    <name type="scientific">Actinoalloteichus hoggarensis</name>
    <dbReference type="NCBI Taxonomy" id="1470176"/>
    <lineage>
        <taxon>Bacteria</taxon>
        <taxon>Bacillati</taxon>
        <taxon>Actinomycetota</taxon>
        <taxon>Actinomycetes</taxon>
        <taxon>Pseudonocardiales</taxon>
        <taxon>Pseudonocardiaceae</taxon>
        <taxon>Actinoalloteichus</taxon>
    </lineage>
</organism>
<dbReference type="Gene3D" id="3.40.630.10">
    <property type="entry name" value="Zn peptidases"/>
    <property type="match status" value="1"/>
</dbReference>
<dbReference type="Pfam" id="PF02225">
    <property type="entry name" value="PA"/>
    <property type="match status" value="1"/>
</dbReference>
<dbReference type="GO" id="GO:0006508">
    <property type="term" value="P:proteolysis"/>
    <property type="evidence" value="ECO:0007669"/>
    <property type="project" value="InterPro"/>
</dbReference>
<dbReference type="InterPro" id="IPR045175">
    <property type="entry name" value="M28_fam"/>
</dbReference>
<accession>A0A221W735</accession>
<dbReference type="EC" id="3.4.11.6" evidence="1"/>
<dbReference type="InterPro" id="IPR006311">
    <property type="entry name" value="TAT_signal"/>
</dbReference>
<dbReference type="AlphaFoldDB" id="A0A221W735"/>
<keyword evidence="1" id="KW-0645">Protease</keyword>
<dbReference type="Pfam" id="PF04389">
    <property type="entry name" value="Peptidase_M28"/>
    <property type="match status" value="1"/>
</dbReference>
<sequence length="461" mass="48400">MSGLKRRDLIGGAAALAALAMVGATAPSAFATPRMRPGAGSAPALGLADRAVAASVDARRALTHIQHLAGRIGPRIGGTESEHRAADYAAARFEELGYQVTRQPFPVADKYLADLVLPDGERWQASASPQGSFDTEVEAAVVDVRGGGVQDGADYAGRDVTGQFALIDHRTADRDAQVRGAVERGAAGVLLVAASSSADRKAPAFLPTLTEPVGVPVLGLGQAHGEWLRRRLVAGPVRLRVIVTAHTGLTSYNVLAERPASIPSDDQVVMVSAHYDSVPGSPGANDDASGSALCLELARVLRRLPTQKALRFALWGSEEQGLIGSRYYVNQLDDHAAERIAACFQNDMVATSHPPADLYWLLSVDGADNLATATVAEAAARLGYTADVAGPEARGGSDHVPFHERGIAAANFSWRGEAGPHLLEPVYHTPEDTVAGNISNTRLQVSLELVGSAVYEVARAR</sequence>
<dbReference type="OrthoDB" id="345880at2"/>
<dbReference type="PANTHER" id="PTHR12147:SF26">
    <property type="entry name" value="PEPTIDASE M28 DOMAIN-CONTAINING PROTEIN"/>
    <property type="match status" value="1"/>
</dbReference>
<dbReference type="Gene3D" id="3.50.30.30">
    <property type="match status" value="1"/>
</dbReference>
<proteinExistence type="predicted"/>
<name>A0A221W735_9PSEU</name>
<evidence type="ECO:0000313" key="1">
    <source>
        <dbReference type="EMBL" id="ASO21389.1"/>
    </source>
</evidence>
<dbReference type="Proteomes" id="UP000204221">
    <property type="component" value="Chromosome"/>
</dbReference>
<dbReference type="GO" id="GO:0008235">
    <property type="term" value="F:metalloexopeptidase activity"/>
    <property type="evidence" value="ECO:0007669"/>
    <property type="project" value="InterPro"/>
</dbReference>
<keyword evidence="2" id="KW-1185">Reference proteome</keyword>
<dbReference type="InterPro" id="IPR003137">
    <property type="entry name" value="PA_domain"/>
</dbReference>
<keyword evidence="1" id="KW-0031">Aminopeptidase</keyword>
<dbReference type="PROSITE" id="PS51318">
    <property type="entry name" value="TAT"/>
    <property type="match status" value="1"/>
</dbReference>
<dbReference type="SUPFAM" id="SSF53187">
    <property type="entry name" value="Zn-dependent exopeptidases"/>
    <property type="match status" value="1"/>
</dbReference>
<gene>
    <name evidence="1" type="primary">ywaD</name>
    <name evidence="1" type="ORF">AHOG_18820</name>
</gene>
<dbReference type="InterPro" id="IPR007484">
    <property type="entry name" value="Peptidase_M28"/>
</dbReference>
<evidence type="ECO:0000313" key="2">
    <source>
        <dbReference type="Proteomes" id="UP000204221"/>
    </source>
</evidence>